<dbReference type="Pfam" id="PF01757">
    <property type="entry name" value="Acyl_transf_3"/>
    <property type="match status" value="1"/>
</dbReference>
<evidence type="ECO:0000256" key="1">
    <source>
        <dbReference type="SAM" id="Phobius"/>
    </source>
</evidence>
<keyword evidence="1" id="KW-1133">Transmembrane helix</keyword>
<organism evidence="3 4">
    <name type="scientific">Phenylobacterium haematophilum</name>
    <dbReference type="NCBI Taxonomy" id="98513"/>
    <lineage>
        <taxon>Bacteria</taxon>
        <taxon>Pseudomonadati</taxon>
        <taxon>Pseudomonadota</taxon>
        <taxon>Alphaproteobacteria</taxon>
        <taxon>Caulobacterales</taxon>
        <taxon>Caulobacteraceae</taxon>
        <taxon>Phenylobacterium</taxon>
    </lineage>
</organism>
<dbReference type="GO" id="GO:0016747">
    <property type="term" value="F:acyltransferase activity, transferring groups other than amino-acyl groups"/>
    <property type="evidence" value="ECO:0007669"/>
    <property type="project" value="InterPro"/>
</dbReference>
<dbReference type="Proteomes" id="UP000530564">
    <property type="component" value="Unassembled WGS sequence"/>
</dbReference>
<dbReference type="GO" id="GO:0000271">
    <property type="term" value="P:polysaccharide biosynthetic process"/>
    <property type="evidence" value="ECO:0007669"/>
    <property type="project" value="TreeGrafter"/>
</dbReference>
<feature type="transmembrane region" description="Helical" evidence="1">
    <location>
        <begin position="200"/>
        <end position="217"/>
    </location>
</feature>
<feature type="transmembrane region" description="Helical" evidence="1">
    <location>
        <begin position="257"/>
        <end position="276"/>
    </location>
</feature>
<protein>
    <submittedName>
        <fullName evidence="3">Peptidoglycan/LPS O-acetylase OafA/YrhL</fullName>
    </submittedName>
</protein>
<feature type="transmembrane region" description="Helical" evidence="1">
    <location>
        <begin position="229"/>
        <end position="251"/>
    </location>
</feature>
<proteinExistence type="predicted"/>
<feature type="transmembrane region" description="Helical" evidence="1">
    <location>
        <begin position="50"/>
        <end position="71"/>
    </location>
</feature>
<keyword evidence="1" id="KW-0812">Transmembrane</keyword>
<feature type="domain" description="Acyltransferase 3" evidence="2">
    <location>
        <begin position="15"/>
        <end position="347"/>
    </location>
</feature>
<gene>
    <name evidence="3" type="ORF">GGQ61_001079</name>
</gene>
<feature type="transmembrane region" description="Helical" evidence="1">
    <location>
        <begin position="297"/>
        <end position="314"/>
    </location>
</feature>
<feature type="transmembrane region" description="Helical" evidence="1">
    <location>
        <begin position="139"/>
        <end position="161"/>
    </location>
</feature>
<evidence type="ECO:0000313" key="4">
    <source>
        <dbReference type="Proteomes" id="UP000530564"/>
    </source>
</evidence>
<dbReference type="InterPro" id="IPR050879">
    <property type="entry name" value="Acyltransferase_3"/>
</dbReference>
<evidence type="ECO:0000313" key="3">
    <source>
        <dbReference type="EMBL" id="MBB3890382.1"/>
    </source>
</evidence>
<reference evidence="3 4" key="1">
    <citation type="submission" date="2020-08" db="EMBL/GenBank/DDBJ databases">
        <title>Genomic Encyclopedia of Type Strains, Phase IV (KMG-IV): sequencing the most valuable type-strain genomes for metagenomic binning, comparative biology and taxonomic classification.</title>
        <authorList>
            <person name="Goeker M."/>
        </authorList>
    </citation>
    <scope>NUCLEOTIDE SEQUENCE [LARGE SCALE GENOMIC DNA]</scope>
    <source>
        <strain evidence="3 4">DSM 21793</strain>
    </source>
</reference>
<evidence type="ECO:0000259" key="2">
    <source>
        <dbReference type="Pfam" id="PF01757"/>
    </source>
</evidence>
<keyword evidence="4" id="KW-1185">Reference proteome</keyword>
<keyword evidence="1" id="KW-0472">Membrane</keyword>
<dbReference type="AlphaFoldDB" id="A0A839ZZ03"/>
<feature type="transmembrane region" description="Helical" evidence="1">
    <location>
        <begin position="92"/>
        <end position="113"/>
    </location>
</feature>
<accession>A0A839ZZ03</accession>
<dbReference type="InterPro" id="IPR002656">
    <property type="entry name" value="Acyl_transf_3_dom"/>
</dbReference>
<dbReference type="PANTHER" id="PTHR23028:SF53">
    <property type="entry name" value="ACYL_TRANSF_3 DOMAIN-CONTAINING PROTEIN"/>
    <property type="match status" value="1"/>
</dbReference>
<dbReference type="EMBL" id="JACIDK010000001">
    <property type="protein sequence ID" value="MBB3890382.1"/>
    <property type="molecule type" value="Genomic_DNA"/>
</dbReference>
<dbReference type="RefSeq" id="WP_183770404.1">
    <property type="nucleotide sequence ID" value="NZ_JACIDK010000001.1"/>
</dbReference>
<name>A0A839ZZ03_9CAUL</name>
<feature type="transmembrane region" description="Helical" evidence="1">
    <location>
        <begin position="21"/>
        <end position="38"/>
    </location>
</feature>
<dbReference type="PANTHER" id="PTHR23028">
    <property type="entry name" value="ACETYLTRANSFERASE"/>
    <property type="match status" value="1"/>
</dbReference>
<comment type="caution">
    <text evidence="3">The sequence shown here is derived from an EMBL/GenBank/DDBJ whole genome shotgun (WGS) entry which is preliminary data.</text>
</comment>
<feature type="transmembrane region" description="Helical" evidence="1">
    <location>
        <begin position="168"/>
        <end position="188"/>
    </location>
</feature>
<dbReference type="GO" id="GO:0016020">
    <property type="term" value="C:membrane"/>
    <property type="evidence" value="ECO:0007669"/>
    <property type="project" value="TreeGrafter"/>
</dbReference>
<feature type="transmembrane region" description="Helical" evidence="1">
    <location>
        <begin position="326"/>
        <end position="347"/>
    </location>
</feature>
<sequence length="372" mass="40491">MTANQFPASRPHLGGVESLRAYAALAVIVFHIIHLAQFDPPQSLMALKWHLGRGVPLFFAVSAFSLAYGYFGRLGDRAQQREFYLRRVFRIAPLYYLATFFQLGLNYPPLWALHNPIDMLLNLTFLFGLSPNHVEGIALASWPIGVEMLFYAILPLVLFLVRGLRSAIVFTVLSSLAAVAYFVVLSGVPGVPFAFLQHGFVFNLPYFAFGLLAFFVWKAATPRGFWPSLAAALAGIAALLWLAEAFGALVNTPLGSAVYQTLWGAPLALLCLALAWRDGPPVSWPVTRFLGKISFSLYLAHPHVLALLGSTGVYDRVRALPGGSGVHLPTACLVTLVVLVPISYVLYRLVEAPGMTLGRATVARLRPAPSGA</sequence>